<evidence type="ECO:0000313" key="2">
    <source>
        <dbReference type="Proteomes" id="UP001187192"/>
    </source>
</evidence>
<gene>
    <name evidence="1" type="ORF">TIFTF001_022913</name>
</gene>
<dbReference type="AlphaFoldDB" id="A0AA88DFW1"/>
<organism evidence="1 2">
    <name type="scientific">Ficus carica</name>
    <name type="common">Common fig</name>
    <dbReference type="NCBI Taxonomy" id="3494"/>
    <lineage>
        <taxon>Eukaryota</taxon>
        <taxon>Viridiplantae</taxon>
        <taxon>Streptophyta</taxon>
        <taxon>Embryophyta</taxon>
        <taxon>Tracheophyta</taxon>
        <taxon>Spermatophyta</taxon>
        <taxon>Magnoliopsida</taxon>
        <taxon>eudicotyledons</taxon>
        <taxon>Gunneridae</taxon>
        <taxon>Pentapetalae</taxon>
        <taxon>rosids</taxon>
        <taxon>fabids</taxon>
        <taxon>Rosales</taxon>
        <taxon>Moraceae</taxon>
        <taxon>Ficeae</taxon>
        <taxon>Ficus</taxon>
    </lineage>
</organism>
<reference evidence="1" key="1">
    <citation type="submission" date="2023-07" db="EMBL/GenBank/DDBJ databases">
        <title>draft genome sequence of fig (Ficus carica).</title>
        <authorList>
            <person name="Takahashi T."/>
            <person name="Nishimura K."/>
        </authorList>
    </citation>
    <scope>NUCLEOTIDE SEQUENCE</scope>
</reference>
<dbReference type="EMBL" id="BTGU01000048">
    <property type="protein sequence ID" value="GMN53772.1"/>
    <property type="molecule type" value="Genomic_DNA"/>
</dbReference>
<evidence type="ECO:0000313" key="1">
    <source>
        <dbReference type="EMBL" id="GMN53772.1"/>
    </source>
</evidence>
<comment type="caution">
    <text evidence="1">The sequence shown here is derived from an EMBL/GenBank/DDBJ whole genome shotgun (WGS) entry which is preliminary data.</text>
</comment>
<dbReference type="Proteomes" id="UP001187192">
    <property type="component" value="Unassembled WGS sequence"/>
</dbReference>
<sequence>MQDQLKRNTVKVETRMRNCERRARESPNGDKVVPLGKVLPMADPNKNEGIFSPMGRVQVKAHQFRRAWHPKESTMRLDEARKEKVGIGCTLPSQTSDRKEKHLKVIGTPVGYLPWAFRYLSQHSSRIRVFGWPNRVGSLVPPVVTGFTSGVKWWMKCCGRLQVRKQDGSFQRIVLNKQLTLGNDWILGVVCCVLYFLRPEPFDLGIRFGVFYVLSDPSFGTMGTAGDTGFVGTSILRARHILSGIKMVIVRSGMTATGSATRPRVVTIQPDQDLKALLGF</sequence>
<name>A0AA88DFW1_FICCA</name>
<keyword evidence="2" id="KW-1185">Reference proteome</keyword>
<proteinExistence type="predicted"/>
<protein>
    <submittedName>
        <fullName evidence="1">Uncharacterized protein</fullName>
    </submittedName>
</protein>
<accession>A0AA88DFW1</accession>